<comment type="caution">
    <text evidence="1">The sequence shown here is derived from an EMBL/GenBank/DDBJ whole genome shotgun (WGS) entry which is preliminary data.</text>
</comment>
<feature type="non-terminal residue" evidence="1">
    <location>
        <position position="1"/>
    </location>
</feature>
<reference evidence="1 2" key="1">
    <citation type="journal article" date="2019" name="Genome Biol. Evol.">
        <title>Insights into the evolution of the New World diploid cottons (Gossypium, subgenus Houzingenia) based on genome sequencing.</title>
        <authorList>
            <person name="Grover C.E."/>
            <person name="Arick M.A. 2nd"/>
            <person name="Thrash A."/>
            <person name="Conover J.L."/>
            <person name="Sanders W.S."/>
            <person name="Peterson D.G."/>
            <person name="Frelichowski J.E."/>
            <person name="Scheffler J.A."/>
            <person name="Scheffler B.E."/>
            <person name="Wendel J.F."/>
        </authorList>
    </citation>
    <scope>NUCLEOTIDE SEQUENCE [LARGE SCALE GENOMIC DNA]</scope>
    <source>
        <strain evidence="1">0</strain>
        <tissue evidence="1">Leaf</tissue>
    </source>
</reference>
<accession>A0A7J9I364</accession>
<dbReference type="AlphaFoldDB" id="A0A7J9I364"/>
<proteinExistence type="predicted"/>
<evidence type="ECO:0000313" key="2">
    <source>
        <dbReference type="Proteomes" id="UP000593560"/>
    </source>
</evidence>
<dbReference type="Proteomes" id="UP000593560">
    <property type="component" value="Unassembled WGS sequence"/>
</dbReference>
<protein>
    <recommendedName>
        <fullName evidence="3">DUF4283 domain-containing protein</fullName>
    </recommendedName>
</protein>
<evidence type="ECO:0008006" key="3">
    <source>
        <dbReference type="Google" id="ProtNLM"/>
    </source>
</evidence>
<evidence type="ECO:0000313" key="1">
    <source>
        <dbReference type="EMBL" id="MBA0816541.1"/>
    </source>
</evidence>
<name>A0A7J9I364_9ROSI</name>
<organism evidence="1 2">
    <name type="scientific">Gossypium harknessii</name>
    <dbReference type="NCBI Taxonomy" id="34285"/>
    <lineage>
        <taxon>Eukaryota</taxon>
        <taxon>Viridiplantae</taxon>
        <taxon>Streptophyta</taxon>
        <taxon>Embryophyta</taxon>
        <taxon>Tracheophyta</taxon>
        <taxon>Spermatophyta</taxon>
        <taxon>Magnoliopsida</taxon>
        <taxon>eudicotyledons</taxon>
        <taxon>Gunneridae</taxon>
        <taxon>Pentapetalae</taxon>
        <taxon>rosids</taxon>
        <taxon>malvids</taxon>
        <taxon>Malvales</taxon>
        <taxon>Malvaceae</taxon>
        <taxon>Malvoideae</taxon>
        <taxon>Gossypium</taxon>
    </lineage>
</organism>
<dbReference type="EMBL" id="JABFAD010000013">
    <property type="protein sequence ID" value="MBA0816541.1"/>
    <property type="molecule type" value="Genomic_DNA"/>
</dbReference>
<keyword evidence="2" id="KW-1185">Reference proteome</keyword>
<sequence>NHLLVFHRLLPGEDHLQGPLCFVDFWVQVHHVPLGYYSEDRLSNLGISLGLF</sequence>
<gene>
    <name evidence="1" type="ORF">Gohar_001192</name>
</gene>